<evidence type="ECO:0000313" key="10">
    <source>
        <dbReference type="Proteomes" id="UP000748308"/>
    </source>
</evidence>
<sequence length="335" mass="36455">MSLKTPTCRATSCSLRRRGATERPTEGIVAERDFLTLLDFERAELDEILALAERLKGDLRAGRSAAPLRGRVLGLVFHKPSLRTRLSFEVGMRQLGGDALYITDAEVGFGKRESIEDIGRVLSRFLDGIMIRTFAQGEVARLAAAASVPVINGLTDWVHPCQVLCDLFTLREQGLELDGLKIAYVGDGNNLANSWMHAALAFALDLRLACPAGYDPDLASFARVGGGGRGRVRLFRDAREAVDGAQVVYTDTWTSMGQEAEAARRRAVFPPLQVNERLLGAAAPGALVMHCLPAHRGEEITDEVIDGPRSIVYDQAENRLHGQKGILLHCLGARG</sequence>
<dbReference type="InterPro" id="IPR006132">
    <property type="entry name" value="Asp/Orn_carbamoyltranf_P-bd"/>
</dbReference>
<dbReference type="PRINTS" id="PR00100">
    <property type="entry name" value="AOTCASE"/>
</dbReference>
<comment type="caution">
    <text evidence="6">Lacks conserved residue(s) required for the propagation of feature annotation.</text>
</comment>
<keyword evidence="4 6" id="KW-0808">Transferase</keyword>
<evidence type="ECO:0000313" key="9">
    <source>
        <dbReference type="EMBL" id="MBM3317233.1"/>
    </source>
</evidence>
<dbReference type="GO" id="GO:0016597">
    <property type="term" value="F:amino acid binding"/>
    <property type="evidence" value="ECO:0007669"/>
    <property type="project" value="InterPro"/>
</dbReference>
<evidence type="ECO:0000256" key="4">
    <source>
        <dbReference type="ARBA" id="ARBA00022679"/>
    </source>
</evidence>
<dbReference type="Pfam" id="PF00185">
    <property type="entry name" value="OTCace"/>
    <property type="match status" value="1"/>
</dbReference>
<dbReference type="GO" id="GO:0004585">
    <property type="term" value="F:ornithine carbamoyltransferase activity"/>
    <property type="evidence" value="ECO:0007669"/>
    <property type="project" value="UniProtKB-UniRule"/>
</dbReference>
<proteinExistence type="inferred from homology"/>
<dbReference type="InterPro" id="IPR006131">
    <property type="entry name" value="Asp_carbamoyltransf_Asp/Orn-bd"/>
</dbReference>
<dbReference type="GO" id="GO:0005737">
    <property type="term" value="C:cytoplasm"/>
    <property type="evidence" value="ECO:0007669"/>
    <property type="project" value="UniProtKB-SubCell"/>
</dbReference>
<keyword evidence="6" id="KW-0963">Cytoplasm</keyword>
<name>A0A937XC70_UNCEI</name>
<evidence type="ECO:0000259" key="7">
    <source>
        <dbReference type="Pfam" id="PF00185"/>
    </source>
</evidence>
<evidence type="ECO:0000256" key="6">
    <source>
        <dbReference type="HAMAP-Rule" id="MF_01109"/>
    </source>
</evidence>
<feature type="binding site" evidence="6">
    <location>
        <begin position="291"/>
        <end position="292"/>
    </location>
    <ligand>
        <name>carbamoyl phosphate</name>
        <dbReference type="ChEBI" id="CHEBI:58228"/>
    </ligand>
</feature>
<feature type="binding site" evidence="6">
    <location>
        <position position="251"/>
    </location>
    <ligand>
        <name>L-ornithine</name>
        <dbReference type="ChEBI" id="CHEBI:46911"/>
    </ligand>
</feature>
<feature type="domain" description="Aspartate/ornithine carbamoyltransferase carbamoyl-P binding" evidence="8">
    <location>
        <begin position="32"/>
        <end position="172"/>
    </location>
</feature>
<organism evidence="9 10">
    <name type="scientific">Eiseniibacteriota bacterium</name>
    <dbReference type="NCBI Taxonomy" id="2212470"/>
    <lineage>
        <taxon>Bacteria</taxon>
        <taxon>Candidatus Eiseniibacteriota</taxon>
    </lineage>
</organism>
<dbReference type="PANTHER" id="PTHR45753:SF3">
    <property type="entry name" value="ORNITHINE TRANSCARBAMYLASE, MITOCHONDRIAL"/>
    <property type="match status" value="1"/>
</dbReference>
<comment type="pathway">
    <text evidence="1">Amino-acid biosynthesis; L-arginine biosynthesis; L-arginine from L-ornithine and carbamoyl phosphate: step 1/3.</text>
</comment>
<dbReference type="EC" id="2.1.3.3" evidence="3 6"/>
<protein>
    <recommendedName>
        <fullName evidence="3 6">Ornithine carbamoyltransferase</fullName>
        <shortName evidence="6">OTCase</shortName>
        <ecNumber evidence="3 6">2.1.3.3</ecNumber>
    </recommendedName>
</protein>
<feature type="binding site" evidence="6">
    <location>
        <position position="190"/>
    </location>
    <ligand>
        <name>L-ornithine</name>
        <dbReference type="ChEBI" id="CHEBI:46911"/>
    </ligand>
</feature>
<feature type="binding site" evidence="6">
    <location>
        <begin position="159"/>
        <end position="162"/>
    </location>
    <ligand>
        <name>carbamoyl phosphate</name>
        <dbReference type="ChEBI" id="CHEBI:58228"/>
    </ligand>
</feature>
<dbReference type="Pfam" id="PF02729">
    <property type="entry name" value="OTCace_N"/>
    <property type="match status" value="1"/>
</dbReference>
<evidence type="ECO:0000259" key="8">
    <source>
        <dbReference type="Pfam" id="PF02729"/>
    </source>
</evidence>
<feature type="binding site" evidence="6">
    <location>
        <position position="132"/>
    </location>
    <ligand>
        <name>carbamoyl phosphate</name>
        <dbReference type="ChEBI" id="CHEBI:58228"/>
    </ligand>
</feature>
<comment type="catalytic activity">
    <reaction evidence="5 6">
        <text>carbamoyl phosphate + L-ornithine = L-citrulline + phosphate + H(+)</text>
        <dbReference type="Rhea" id="RHEA:19513"/>
        <dbReference type="ChEBI" id="CHEBI:15378"/>
        <dbReference type="ChEBI" id="CHEBI:43474"/>
        <dbReference type="ChEBI" id="CHEBI:46911"/>
        <dbReference type="ChEBI" id="CHEBI:57743"/>
        <dbReference type="ChEBI" id="CHEBI:58228"/>
        <dbReference type="EC" id="2.1.3.3"/>
    </reaction>
</comment>
<evidence type="ECO:0000256" key="2">
    <source>
        <dbReference type="ARBA" id="ARBA00007805"/>
    </source>
</evidence>
<dbReference type="FunFam" id="3.40.50.1370:FF:000008">
    <property type="entry name" value="Ornithine carbamoyltransferase"/>
    <property type="match status" value="1"/>
</dbReference>
<feature type="binding site" evidence="6">
    <location>
        <begin position="255"/>
        <end position="256"/>
    </location>
    <ligand>
        <name>L-ornithine</name>
        <dbReference type="ChEBI" id="CHEBI:46911"/>
    </ligand>
</feature>
<comment type="caution">
    <text evidence="9">The sequence shown here is derived from an EMBL/GenBank/DDBJ whole genome shotgun (WGS) entry which is preliminary data.</text>
</comment>
<evidence type="ECO:0000256" key="3">
    <source>
        <dbReference type="ARBA" id="ARBA00013007"/>
    </source>
</evidence>
<dbReference type="PANTHER" id="PTHR45753">
    <property type="entry name" value="ORNITHINE CARBAMOYLTRANSFERASE, MITOCHONDRIAL"/>
    <property type="match status" value="1"/>
</dbReference>
<gene>
    <name evidence="9" type="primary">argF</name>
    <name evidence="9" type="ORF">FJY75_05225</name>
</gene>
<dbReference type="SUPFAM" id="SSF53671">
    <property type="entry name" value="Aspartate/ornithine carbamoyltransferase"/>
    <property type="match status" value="1"/>
</dbReference>
<dbReference type="PRINTS" id="PR00102">
    <property type="entry name" value="OTCASE"/>
</dbReference>
<accession>A0A937XC70</accession>
<feature type="binding site" evidence="6">
    <location>
        <position position="319"/>
    </location>
    <ligand>
        <name>carbamoyl phosphate</name>
        <dbReference type="ChEBI" id="CHEBI:58228"/>
    </ligand>
</feature>
<comment type="subcellular location">
    <subcellularLocation>
        <location evidence="6">Cytoplasm</location>
    </subcellularLocation>
</comment>
<evidence type="ECO:0000256" key="5">
    <source>
        <dbReference type="ARBA" id="ARBA00048772"/>
    </source>
</evidence>
<dbReference type="HAMAP" id="MF_01109">
    <property type="entry name" value="OTCase"/>
    <property type="match status" value="1"/>
</dbReference>
<dbReference type="InterPro" id="IPR024904">
    <property type="entry name" value="OTCase_ArgI"/>
</dbReference>
<dbReference type="Gene3D" id="3.40.50.1370">
    <property type="entry name" value="Aspartate/ornithine carbamoyltransferase"/>
    <property type="match status" value="2"/>
</dbReference>
<feature type="domain" description="Aspartate/ornithine carbamoyltransferase Asp/Orn-binding" evidence="7">
    <location>
        <begin position="178"/>
        <end position="329"/>
    </location>
</feature>
<dbReference type="Proteomes" id="UP000748308">
    <property type="component" value="Unassembled WGS sequence"/>
</dbReference>
<dbReference type="InterPro" id="IPR002292">
    <property type="entry name" value="Orn/put_carbamltrans"/>
</dbReference>
<dbReference type="EMBL" id="VGIY01000094">
    <property type="protein sequence ID" value="MBM3317233.1"/>
    <property type="molecule type" value="Genomic_DNA"/>
</dbReference>
<dbReference type="AlphaFoldDB" id="A0A937XC70"/>
<reference evidence="9" key="1">
    <citation type="submission" date="2019-03" db="EMBL/GenBank/DDBJ databases">
        <title>Lake Tanganyika Metagenome-Assembled Genomes (MAGs).</title>
        <authorList>
            <person name="Tran P."/>
        </authorList>
    </citation>
    <scope>NUCLEOTIDE SEQUENCE</scope>
    <source>
        <strain evidence="9">M_DeepCast_400m_m2_100</strain>
    </source>
</reference>
<dbReference type="NCBIfam" id="NF001986">
    <property type="entry name" value="PRK00779.1"/>
    <property type="match status" value="1"/>
</dbReference>
<evidence type="ECO:0000256" key="1">
    <source>
        <dbReference type="ARBA" id="ARBA00004975"/>
    </source>
</evidence>
<comment type="similarity">
    <text evidence="2 6">Belongs to the aspartate/ornithine carbamoyltransferase superfamily. OTCase family.</text>
</comment>
<dbReference type="InterPro" id="IPR036901">
    <property type="entry name" value="Asp/Orn_carbamoylTrfase_sf"/>
</dbReference>
<dbReference type="InterPro" id="IPR006130">
    <property type="entry name" value="Asp/Orn_carbamoylTrfase"/>
</dbReference>
<dbReference type="GO" id="GO:0019240">
    <property type="term" value="P:citrulline biosynthetic process"/>
    <property type="evidence" value="ECO:0007669"/>
    <property type="project" value="TreeGrafter"/>
</dbReference>
<dbReference type="NCBIfam" id="TIGR00658">
    <property type="entry name" value="orni_carb_tr"/>
    <property type="match status" value="1"/>
</dbReference>
<dbReference type="GO" id="GO:0042450">
    <property type="term" value="P:L-arginine biosynthetic process via ornithine"/>
    <property type="evidence" value="ECO:0007669"/>
    <property type="project" value="UniProtKB-UniRule"/>
</dbReference>